<dbReference type="EMBL" id="CP040449">
    <property type="protein sequence ID" value="QFI54065.1"/>
    <property type="molecule type" value="Genomic_DNA"/>
</dbReference>
<dbReference type="Pfam" id="PF03724">
    <property type="entry name" value="META"/>
    <property type="match status" value="1"/>
</dbReference>
<dbReference type="RefSeq" id="WP_042048242.1">
    <property type="nucleotide sequence ID" value="NZ_CDBY01000071.1"/>
</dbReference>
<gene>
    <name evidence="3" type="ORF">FE240_04755</name>
</gene>
<dbReference type="KEGG" id="asim:FE240_04755"/>
<accession>A0A5J6WXQ0</accession>
<evidence type="ECO:0000259" key="2">
    <source>
        <dbReference type="Pfam" id="PF03724"/>
    </source>
</evidence>
<name>A0A5J6WXQ0_9GAMM</name>
<organism evidence="3 4">
    <name type="scientific">Aeromonas simiae</name>
    <dbReference type="NCBI Taxonomy" id="218936"/>
    <lineage>
        <taxon>Bacteria</taxon>
        <taxon>Pseudomonadati</taxon>
        <taxon>Pseudomonadota</taxon>
        <taxon>Gammaproteobacteria</taxon>
        <taxon>Aeromonadales</taxon>
        <taxon>Aeromonadaceae</taxon>
        <taxon>Aeromonas</taxon>
    </lineage>
</organism>
<keyword evidence="1" id="KW-0732">Signal</keyword>
<feature type="domain" description="DUF306" evidence="2">
    <location>
        <begin position="30"/>
        <end position="126"/>
    </location>
</feature>
<keyword evidence="4" id="KW-1185">Reference proteome</keyword>
<dbReference type="Proteomes" id="UP000594034">
    <property type="component" value="Chromosome"/>
</dbReference>
<dbReference type="InterPro" id="IPR005184">
    <property type="entry name" value="DUF306_Meta_HslJ"/>
</dbReference>
<proteinExistence type="predicted"/>
<evidence type="ECO:0000313" key="3">
    <source>
        <dbReference type="EMBL" id="QFI54065.1"/>
    </source>
</evidence>
<evidence type="ECO:0000313" key="4">
    <source>
        <dbReference type="Proteomes" id="UP000594034"/>
    </source>
</evidence>
<evidence type="ECO:0000256" key="1">
    <source>
        <dbReference type="SAM" id="SignalP"/>
    </source>
</evidence>
<dbReference type="AlphaFoldDB" id="A0A5J6WXQ0"/>
<protein>
    <submittedName>
        <fullName evidence="3">META domain-containing protein</fullName>
    </submittedName>
</protein>
<reference evidence="3 4" key="1">
    <citation type="submission" date="2019-05" db="EMBL/GenBank/DDBJ databases">
        <title>OXA-830, a novel chromosomally encoded expanded-spectrum class D beta-lactamase in Aeromonas simiae.</title>
        <authorList>
            <person name="Zhou W."/>
            <person name="Chen Q."/>
        </authorList>
    </citation>
    <scope>NUCLEOTIDE SEQUENCE [LARGE SCALE GENOMIC DNA]</scope>
    <source>
        <strain evidence="3 4">A6</strain>
    </source>
</reference>
<feature type="chain" id="PRO_5023928159" evidence="1">
    <location>
        <begin position="21"/>
        <end position="133"/>
    </location>
</feature>
<dbReference type="PROSITE" id="PS51257">
    <property type="entry name" value="PROKAR_LIPOPROTEIN"/>
    <property type="match status" value="1"/>
</dbReference>
<dbReference type="Gene3D" id="2.40.128.270">
    <property type="match status" value="1"/>
</dbReference>
<feature type="signal peptide" evidence="1">
    <location>
        <begin position="1"/>
        <end position="20"/>
    </location>
</feature>
<dbReference type="OrthoDB" id="5348860at2"/>
<dbReference type="InterPro" id="IPR053147">
    <property type="entry name" value="Hsp_HslJ-like"/>
</dbReference>
<dbReference type="PANTHER" id="PTHR35535:SF1">
    <property type="entry name" value="HEAT SHOCK PROTEIN HSLJ"/>
    <property type="match status" value="1"/>
</dbReference>
<dbReference type="InterPro" id="IPR038670">
    <property type="entry name" value="HslJ-like_sf"/>
</dbReference>
<sequence length="133" mass="14256">MKNRLMLLAALALGGCAMNADNSLEQFKSQQWQLSGAAGDTFTLQVNGDRVSGKGGCNRYFGAIKSLDAQELTLGAIGATRMMCMEGDLAERESEFFRQLDQVRGYAISGQQLQLKDGAGSVLMTLDDKGPAN</sequence>
<dbReference type="PANTHER" id="PTHR35535">
    <property type="entry name" value="HEAT SHOCK PROTEIN HSLJ"/>
    <property type="match status" value="1"/>
</dbReference>